<protein>
    <submittedName>
        <fullName evidence="2">Uncharacterized protein</fullName>
    </submittedName>
</protein>
<sequence>MRTASPLTLANNANAIKAMREYFGRSTVANWEGKREGTSEEEPKLNSKPWPPQATRARSRERPSNRRRLQVADGGPPSANEHLRRPKRLLTCYHVLAGGQSLAAIDSGFAD</sequence>
<dbReference type="EMBL" id="BX294147">
    <property type="protein sequence ID" value="CAD78674.1"/>
    <property type="molecule type" value="Genomic_DNA"/>
</dbReference>
<evidence type="ECO:0000256" key="1">
    <source>
        <dbReference type="SAM" id="MobiDB-lite"/>
    </source>
</evidence>
<proteinExistence type="predicted"/>
<evidence type="ECO:0000313" key="3">
    <source>
        <dbReference type="Proteomes" id="UP000001025"/>
    </source>
</evidence>
<dbReference type="STRING" id="243090.RB8504"/>
<reference evidence="2 3" key="1">
    <citation type="journal article" date="2003" name="Proc. Natl. Acad. Sci. U.S.A.">
        <title>Complete genome sequence of the marine planctomycete Pirellula sp. strain 1.</title>
        <authorList>
            <person name="Gloeckner F.O."/>
            <person name="Kube M."/>
            <person name="Bauer M."/>
            <person name="Teeling H."/>
            <person name="Lombardot T."/>
            <person name="Ludwig W."/>
            <person name="Gade D."/>
            <person name="Beck A."/>
            <person name="Borzym K."/>
            <person name="Heitmann K."/>
            <person name="Rabus R."/>
            <person name="Schlesner H."/>
            <person name="Amann R."/>
            <person name="Reinhardt R."/>
        </authorList>
    </citation>
    <scope>NUCLEOTIDE SEQUENCE [LARGE SCALE GENOMIC DNA]</scope>
    <source>
        <strain evidence="3">DSM 10527 / NCIMB 13988 / SH1</strain>
    </source>
</reference>
<gene>
    <name evidence="2" type="ordered locus">RB8504</name>
</gene>
<dbReference type="HOGENOM" id="CLU_2156355_0_0_0"/>
<dbReference type="Proteomes" id="UP000001025">
    <property type="component" value="Chromosome"/>
</dbReference>
<evidence type="ECO:0000313" key="2">
    <source>
        <dbReference type="EMBL" id="CAD78674.1"/>
    </source>
</evidence>
<feature type="compositionally biased region" description="Basic and acidic residues" evidence="1">
    <location>
        <begin position="32"/>
        <end position="45"/>
    </location>
</feature>
<accession>Q7UFK8</accession>
<dbReference type="KEGG" id="rba:RB8504"/>
<organism evidence="2 3">
    <name type="scientific">Rhodopirellula baltica (strain DSM 10527 / NCIMB 13988 / SH1)</name>
    <dbReference type="NCBI Taxonomy" id="243090"/>
    <lineage>
        <taxon>Bacteria</taxon>
        <taxon>Pseudomonadati</taxon>
        <taxon>Planctomycetota</taxon>
        <taxon>Planctomycetia</taxon>
        <taxon>Pirellulales</taxon>
        <taxon>Pirellulaceae</taxon>
        <taxon>Rhodopirellula</taxon>
    </lineage>
</organism>
<dbReference type="AlphaFoldDB" id="Q7UFK8"/>
<dbReference type="EnsemblBacteria" id="CAD78674">
    <property type="protein sequence ID" value="CAD78674"/>
    <property type="gene ID" value="RB8504"/>
</dbReference>
<dbReference type="InParanoid" id="Q7UFK8"/>
<feature type="region of interest" description="Disordered" evidence="1">
    <location>
        <begin position="28"/>
        <end position="86"/>
    </location>
</feature>
<keyword evidence="3" id="KW-1185">Reference proteome</keyword>
<name>Q7UFK8_RHOBA</name>